<keyword evidence="2" id="KW-0808">Transferase</keyword>
<keyword evidence="2" id="KW-0723">Serine/threonine-protein kinase</keyword>
<accession>D0LHI8</accession>
<dbReference type="RefSeq" id="WP_012825477.1">
    <property type="nucleotide sequence ID" value="NC_013440.1"/>
</dbReference>
<dbReference type="Proteomes" id="UP000001880">
    <property type="component" value="Chromosome"/>
</dbReference>
<feature type="domain" description="Histidine kinase/HSP90-like ATPase" evidence="1">
    <location>
        <begin position="53"/>
        <end position="156"/>
    </location>
</feature>
<keyword evidence="3" id="KW-1185">Reference proteome</keyword>
<dbReference type="HOGENOM" id="CLU_1452559_0_0_7"/>
<evidence type="ECO:0000313" key="3">
    <source>
        <dbReference type="Proteomes" id="UP000001880"/>
    </source>
</evidence>
<dbReference type="KEGG" id="hoh:Hoch_0209"/>
<keyword evidence="2" id="KW-0418">Kinase</keyword>
<dbReference type="InterPro" id="IPR036890">
    <property type="entry name" value="HATPase_C_sf"/>
</dbReference>
<sequence>MSEARVIALTVPGSLAFRDLAIRVIIESCRLVGSRAVFSRVESTAANAASAHASVDEADRHLQANDGYDLGDSFTAEFVSAFSEIYNNIPIHAYQGRANGSIDLRVEITPDRVIVELKDMGESFDIEAVPLPEALPTGGMGIHIARSMLDDLVYEPGPPNLWRLTKYANASRKAAASAMSSPPSGE</sequence>
<evidence type="ECO:0000313" key="2">
    <source>
        <dbReference type="EMBL" id="ACY12850.1"/>
    </source>
</evidence>
<reference evidence="2 3" key="1">
    <citation type="journal article" date="2010" name="Stand. Genomic Sci.">
        <title>Complete genome sequence of Haliangium ochraceum type strain (SMP-2).</title>
        <authorList>
            <consortium name="US DOE Joint Genome Institute (JGI-PGF)"/>
            <person name="Ivanova N."/>
            <person name="Daum C."/>
            <person name="Lang E."/>
            <person name="Abt B."/>
            <person name="Kopitz M."/>
            <person name="Saunders E."/>
            <person name="Lapidus A."/>
            <person name="Lucas S."/>
            <person name="Glavina Del Rio T."/>
            <person name="Nolan M."/>
            <person name="Tice H."/>
            <person name="Copeland A."/>
            <person name="Cheng J.F."/>
            <person name="Chen F."/>
            <person name="Bruce D."/>
            <person name="Goodwin L."/>
            <person name="Pitluck S."/>
            <person name="Mavromatis K."/>
            <person name="Pati A."/>
            <person name="Mikhailova N."/>
            <person name="Chen A."/>
            <person name="Palaniappan K."/>
            <person name="Land M."/>
            <person name="Hauser L."/>
            <person name="Chang Y.J."/>
            <person name="Jeffries C.D."/>
            <person name="Detter J.C."/>
            <person name="Brettin T."/>
            <person name="Rohde M."/>
            <person name="Goker M."/>
            <person name="Bristow J."/>
            <person name="Markowitz V."/>
            <person name="Eisen J.A."/>
            <person name="Hugenholtz P."/>
            <person name="Kyrpides N.C."/>
            <person name="Klenk H.P."/>
        </authorList>
    </citation>
    <scope>NUCLEOTIDE SEQUENCE [LARGE SCALE GENOMIC DNA]</scope>
    <source>
        <strain evidence="3">DSM 14365 / CIP 107738 / JCM 11303 / AJ 13395 / SMP-2</strain>
    </source>
</reference>
<dbReference type="Gene3D" id="3.30.565.10">
    <property type="entry name" value="Histidine kinase-like ATPase, C-terminal domain"/>
    <property type="match status" value="1"/>
</dbReference>
<dbReference type="STRING" id="502025.Hoch_0209"/>
<organism evidence="2 3">
    <name type="scientific">Haliangium ochraceum (strain DSM 14365 / JCM 11303 / SMP-2)</name>
    <dbReference type="NCBI Taxonomy" id="502025"/>
    <lineage>
        <taxon>Bacteria</taxon>
        <taxon>Pseudomonadati</taxon>
        <taxon>Myxococcota</taxon>
        <taxon>Polyangia</taxon>
        <taxon>Haliangiales</taxon>
        <taxon>Kofleriaceae</taxon>
        <taxon>Haliangium</taxon>
    </lineage>
</organism>
<dbReference type="Pfam" id="PF13581">
    <property type="entry name" value="HATPase_c_2"/>
    <property type="match status" value="1"/>
</dbReference>
<dbReference type="GO" id="GO:0004674">
    <property type="term" value="F:protein serine/threonine kinase activity"/>
    <property type="evidence" value="ECO:0007669"/>
    <property type="project" value="UniProtKB-KW"/>
</dbReference>
<dbReference type="CDD" id="cd16936">
    <property type="entry name" value="HATPase_RsbW-like"/>
    <property type="match status" value="1"/>
</dbReference>
<proteinExistence type="predicted"/>
<protein>
    <submittedName>
        <fullName evidence="2">Putative anti-sigma regulatory factor, serine/threonine protein kinase</fullName>
    </submittedName>
</protein>
<dbReference type="SUPFAM" id="SSF55874">
    <property type="entry name" value="ATPase domain of HSP90 chaperone/DNA topoisomerase II/histidine kinase"/>
    <property type="match status" value="1"/>
</dbReference>
<gene>
    <name evidence="2" type="ordered locus">Hoch_0209</name>
</gene>
<evidence type="ECO:0000259" key="1">
    <source>
        <dbReference type="Pfam" id="PF13581"/>
    </source>
</evidence>
<dbReference type="EMBL" id="CP001804">
    <property type="protein sequence ID" value="ACY12850.1"/>
    <property type="molecule type" value="Genomic_DNA"/>
</dbReference>
<dbReference type="AlphaFoldDB" id="D0LHI8"/>
<dbReference type="eggNOG" id="COG2172">
    <property type="taxonomic scope" value="Bacteria"/>
</dbReference>
<name>D0LHI8_HALO1</name>
<dbReference type="InterPro" id="IPR003594">
    <property type="entry name" value="HATPase_dom"/>
</dbReference>